<sequence>MGKKPKGSFKDSRGKLFVDCAECKRGGNGDDADKCSSGWNKKRINNGGCFCGDLMEKFEI</sequence>
<dbReference type="KEGG" id="fwa:DCMF_04475"/>
<dbReference type="AlphaFoldDB" id="A0A3G1KPR5"/>
<protein>
    <submittedName>
        <fullName evidence="1">Uncharacterized protein</fullName>
    </submittedName>
</protein>
<name>A0A3G1KPR5_FORW1</name>
<organism evidence="1 2">
    <name type="scientific">Formimonas warabiya</name>
    <dbReference type="NCBI Taxonomy" id="1761012"/>
    <lineage>
        <taxon>Bacteria</taxon>
        <taxon>Bacillati</taxon>
        <taxon>Bacillota</taxon>
        <taxon>Clostridia</taxon>
        <taxon>Eubacteriales</taxon>
        <taxon>Peptococcaceae</taxon>
        <taxon>Candidatus Formimonas</taxon>
    </lineage>
</organism>
<evidence type="ECO:0000313" key="2">
    <source>
        <dbReference type="Proteomes" id="UP000323521"/>
    </source>
</evidence>
<evidence type="ECO:0000313" key="1">
    <source>
        <dbReference type="EMBL" id="ATW24135.1"/>
    </source>
</evidence>
<dbReference type="EMBL" id="CP017634">
    <property type="protein sequence ID" value="ATW24135.1"/>
    <property type="molecule type" value="Genomic_DNA"/>
</dbReference>
<keyword evidence="2" id="KW-1185">Reference proteome</keyword>
<accession>A0A3G1KPR5</accession>
<gene>
    <name evidence="1" type="ORF">DCMF_04475</name>
</gene>
<reference evidence="1 2" key="1">
    <citation type="submission" date="2016-10" db="EMBL/GenBank/DDBJ databases">
        <title>Complete Genome Sequence of Peptococcaceae strain DCMF.</title>
        <authorList>
            <person name="Edwards R.J."/>
            <person name="Holland S.I."/>
            <person name="Deshpande N.P."/>
            <person name="Wong Y.K."/>
            <person name="Ertan H."/>
            <person name="Manefield M."/>
            <person name="Russell T.L."/>
            <person name="Lee M.J."/>
        </authorList>
    </citation>
    <scope>NUCLEOTIDE SEQUENCE [LARGE SCALE GENOMIC DNA]</scope>
    <source>
        <strain evidence="1 2">DCMF</strain>
    </source>
</reference>
<proteinExistence type="predicted"/>
<dbReference type="Proteomes" id="UP000323521">
    <property type="component" value="Chromosome"/>
</dbReference>